<keyword evidence="4 14" id="KW-0378">Hydrolase</keyword>
<dbReference type="InterPro" id="IPR000212">
    <property type="entry name" value="DNA_helicase_UvrD/REP"/>
</dbReference>
<keyword evidence="18" id="KW-1185">Reference proteome</keyword>
<feature type="binding site" evidence="14">
    <location>
        <begin position="35"/>
        <end position="42"/>
    </location>
    <ligand>
        <name>ATP</name>
        <dbReference type="ChEBI" id="CHEBI:30616"/>
    </ligand>
</feature>
<sequence>MSEIGDDNPLVLRGAQQAIRNAYFDYETGLFTLNCVPGAGKSVVAHHIAAEDILRRYVAGDPTPEQHVAVISFNRDEAADIVPKVCDRLRTIVEHDLVSIASEVTDEELEYLLQRTRQAPYVGTVDSLLRGVLQEISHDAGFEEMPSVGNDALLHRAHRNCYEALQDDPDHERRLRDLEAAYPEGEYDDSVAEMLKSAVTFCRDQRLSTADFHSELAQTRDATYPGGKSESFEDIAQSVERFVNGSGEDGDDDVGERVRDRVAVPDQERLLDADRQLYDAWSEQIDDFCTILAAYRTVYQDVVRELGVVSHTDVAYLVDAYFDESVDRSRLPEPLREVNDTHRDRVLQTYQSRIRSLIIDEAQDVSAIQHAALSHIVTEGSRVFACGDVRQGIYLWRHADPTWFDAATTNGEYLGISWDPHENRTATTTYRCVPDIAAGINAIGEPMLTDPARGDLGGLDVAYPRLQAARDGDDDAAIHISAFNGAGRPGTDTWASPDDGVGEADKLATHIAKGLADGTFCDEHGSPLNVTVLFRRRARMPEYKKAFDNENLRVRTAAEGLFACPAVGTVFAVCDWLQEPGSPEQTKALLTGSELGVDIDTDTFESQEWDIDHALDDVSRMSAEQQHVLRGLRRLRDRRDMVHRQPASVYIEEIIESLALRADPWELASGVAPAQRVANLDALVETITEWEGETRYAPGDLVELVQPFFESPSEGPSQPSTVGSEYDVEFRTVHDAKGDQDDVVAIADPGFNVWSLGPHTQRFVTQGSITGIAPPTNTDVPNDITLPPFDGGLYDSPGGWDRDTGLRWATAQWSDTVCESTNRQNLVGPERLCRVVANERAEVWRLLYVALTRARDHLIVPLPLDTRENQLRDRWLDTIRDGLQFRQKGTDSYTLELDRSDPNGDAIEVGVNDVDLFAQWSPAKSELSPANVVTRRPQPNELEQWIPRFLNPSTMYPLTEDLDKYTIPHLLGESLHTDTNDVPDDLPLLFDQLGPEAVGTCLHAVLTELVARGITETSLRAMNSNVRETFDDVIDDLASEASVAERDAMYAFFERVLVGFVDSNLWERIEDPRTDVSVERPIDGLVESGGVEFEIHGQIDFVIEYPNGERILSDVKIALAEPTEKTHQRYQLQIAAYTYLSEQMKESNTTVEGTVETFGVTTGTTTSSWPSDIIQTRLERFGSVEFLDR</sequence>
<evidence type="ECO:0000256" key="6">
    <source>
        <dbReference type="ARBA" id="ARBA00022839"/>
    </source>
</evidence>
<dbReference type="GO" id="GO:0003677">
    <property type="term" value="F:DNA binding"/>
    <property type="evidence" value="ECO:0007669"/>
    <property type="project" value="UniProtKB-KW"/>
</dbReference>
<evidence type="ECO:0000256" key="11">
    <source>
        <dbReference type="ARBA" id="ARBA00034617"/>
    </source>
</evidence>
<keyword evidence="1" id="KW-0540">Nuclease</keyword>
<dbReference type="GO" id="GO:0006281">
    <property type="term" value="P:DNA repair"/>
    <property type="evidence" value="ECO:0007669"/>
    <property type="project" value="UniProtKB-KW"/>
</dbReference>
<dbReference type="InterPro" id="IPR014016">
    <property type="entry name" value="UvrD-like_ATP-bd"/>
</dbReference>
<dbReference type="EMBL" id="JBHSXL010000003">
    <property type="protein sequence ID" value="MFC6891970.1"/>
    <property type="molecule type" value="Genomic_DNA"/>
</dbReference>
<evidence type="ECO:0000256" key="4">
    <source>
        <dbReference type="ARBA" id="ARBA00022801"/>
    </source>
</evidence>
<comment type="caution">
    <text evidence="17">The sequence shown here is derived from an EMBL/GenBank/DDBJ whole genome shotgun (WGS) entry which is preliminary data.</text>
</comment>
<accession>A0ABD5URH0</accession>
<keyword evidence="3" id="KW-0227">DNA damage</keyword>
<dbReference type="RefSeq" id="WP_379741214.1">
    <property type="nucleotide sequence ID" value="NZ_JBHSVN010000001.1"/>
</dbReference>
<keyword evidence="2 14" id="KW-0547">Nucleotide-binding</keyword>
<comment type="catalytic activity">
    <reaction evidence="11">
        <text>Couples ATP hydrolysis with the unwinding of duplex DNA by translocating in the 3'-5' direction.</text>
        <dbReference type="EC" id="5.6.2.4"/>
    </reaction>
</comment>
<dbReference type="InterPro" id="IPR038726">
    <property type="entry name" value="PDDEXK_AddAB-type"/>
</dbReference>
<dbReference type="InterPro" id="IPR027417">
    <property type="entry name" value="P-loop_NTPase"/>
</dbReference>
<feature type="domain" description="UvrD-like helicase ATP-binding" evidence="15">
    <location>
        <begin position="14"/>
        <end position="433"/>
    </location>
</feature>
<keyword evidence="6" id="KW-0269">Exonuclease</keyword>
<dbReference type="InterPro" id="IPR014017">
    <property type="entry name" value="DNA_helicase_UvrD-like_C"/>
</dbReference>
<dbReference type="GO" id="GO:0005524">
    <property type="term" value="F:ATP binding"/>
    <property type="evidence" value="ECO:0007669"/>
    <property type="project" value="UniProtKB-UniRule"/>
</dbReference>
<keyword evidence="7 14" id="KW-0067">ATP-binding</keyword>
<organism evidence="17 18">
    <name type="scientific">Halopenitus salinus</name>
    <dbReference type="NCBI Taxonomy" id="1198295"/>
    <lineage>
        <taxon>Archaea</taxon>
        <taxon>Methanobacteriati</taxon>
        <taxon>Methanobacteriota</taxon>
        <taxon>Stenosarchaea group</taxon>
        <taxon>Halobacteria</taxon>
        <taxon>Halobacteriales</taxon>
        <taxon>Haloferacaceae</taxon>
        <taxon>Halopenitus</taxon>
    </lineage>
</organism>
<evidence type="ECO:0000256" key="13">
    <source>
        <dbReference type="ARBA" id="ARBA00048988"/>
    </source>
</evidence>
<dbReference type="InterPro" id="IPR011604">
    <property type="entry name" value="PDDEXK-like_dom_sf"/>
</dbReference>
<keyword evidence="5 14" id="KW-0347">Helicase</keyword>
<evidence type="ECO:0000256" key="12">
    <source>
        <dbReference type="ARBA" id="ARBA00034808"/>
    </source>
</evidence>
<dbReference type="Gene3D" id="3.40.50.300">
    <property type="entry name" value="P-loop containing nucleotide triphosphate hydrolases"/>
    <property type="match status" value="3"/>
</dbReference>
<keyword evidence="10" id="KW-0413">Isomerase</keyword>
<keyword evidence="9" id="KW-0234">DNA repair</keyword>
<evidence type="ECO:0000256" key="2">
    <source>
        <dbReference type="ARBA" id="ARBA00022741"/>
    </source>
</evidence>
<dbReference type="SUPFAM" id="SSF52540">
    <property type="entry name" value="P-loop containing nucleoside triphosphate hydrolases"/>
    <property type="match status" value="1"/>
</dbReference>
<comment type="catalytic activity">
    <reaction evidence="13">
        <text>ATP + H2O = ADP + phosphate + H(+)</text>
        <dbReference type="Rhea" id="RHEA:13065"/>
        <dbReference type="ChEBI" id="CHEBI:15377"/>
        <dbReference type="ChEBI" id="CHEBI:15378"/>
        <dbReference type="ChEBI" id="CHEBI:30616"/>
        <dbReference type="ChEBI" id="CHEBI:43474"/>
        <dbReference type="ChEBI" id="CHEBI:456216"/>
        <dbReference type="EC" id="5.6.2.4"/>
    </reaction>
</comment>
<dbReference type="Gene3D" id="3.90.320.10">
    <property type="match status" value="1"/>
</dbReference>
<evidence type="ECO:0000256" key="1">
    <source>
        <dbReference type="ARBA" id="ARBA00022722"/>
    </source>
</evidence>
<keyword evidence="8" id="KW-0238">DNA-binding</keyword>
<evidence type="ECO:0000256" key="3">
    <source>
        <dbReference type="ARBA" id="ARBA00022763"/>
    </source>
</evidence>
<reference evidence="17 18" key="1">
    <citation type="journal article" date="2019" name="Int. J. Syst. Evol. Microbiol.">
        <title>The Global Catalogue of Microorganisms (GCM) 10K type strain sequencing project: providing services to taxonomists for standard genome sequencing and annotation.</title>
        <authorList>
            <consortium name="The Broad Institute Genomics Platform"/>
            <consortium name="The Broad Institute Genome Sequencing Center for Infectious Disease"/>
            <person name="Wu L."/>
            <person name="Ma J."/>
        </authorList>
    </citation>
    <scope>NUCLEOTIDE SEQUENCE [LARGE SCALE GENOMIC DNA]</scope>
    <source>
        <strain evidence="17 18">SKJ47</strain>
    </source>
</reference>
<proteinExistence type="predicted"/>
<evidence type="ECO:0000256" key="9">
    <source>
        <dbReference type="ARBA" id="ARBA00023204"/>
    </source>
</evidence>
<name>A0ABD5URH0_9EURY</name>
<dbReference type="Pfam" id="PF12705">
    <property type="entry name" value="PDDEXK_1"/>
    <property type="match status" value="1"/>
</dbReference>
<gene>
    <name evidence="17" type="ORF">ACFQE9_04985</name>
</gene>
<evidence type="ECO:0000256" key="14">
    <source>
        <dbReference type="PROSITE-ProRule" id="PRU00560"/>
    </source>
</evidence>
<evidence type="ECO:0000259" key="16">
    <source>
        <dbReference type="PROSITE" id="PS51217"/>
    </source>
</evidence>
<dbReference type="PANTHER" id="PTHR11070:SF2">
    <property type="entry name" value="ATP-DEPENDENT DNA HELICASE SRS2"/>
    <property type="match status" value="1"/>
</dbReference>
<evidence type="ECO:0000256" key="8">
    <source>
        <dbReference type="ARBA" id="ARBA00023125"/>
    </source>
</evidence>
<evidence type="ECO:0000256" key="7">
    <source>
        <dbReference type="ARBA" id="ARBA00022840"/>
    </source>
</evidence>
<dbReference type="PANTHER" id="PTHR11070">
    <property type="entry name" value="UVRD / RECB / PCRA DNA HELICASE FAMILY MEMBER"/>
    <property type="match status" value="1"/>
</dbReference>
<evidence type="ECO:0000256" key="10">
    <source>
        <dbReference type="ARBA" id="ARBA00023235"/>
    </source>
</evidence>
<protein>
    <recommendedName>
        <fullName evidence="12">DNA 3'-5' helicase</fullName>
        <ecNumber evidence="12">5.6.2.4</ecNumber>
    </recommendedName>
</protein>
<feature type="domain" description="UvrD-like helicase C-terminal" evidence="16">
    <location>
        <begin position="446"/>
        <end position="738"/>
    </location>
</feature>
<dbReference type="GO" id="GO:0004527">
    <property type="term" value="F:exonuclease activity"/>
    <property type="evidence" value="ECO:0007669"/>
    <property type="project" value="UniProtKB-KW"/>
</dbReference>
<dbReference type="Pfam" id="PF00580">
    <property type="entry name" value="UvrD-helicase"/>
    <property type="match status" value="1"/>
</dbReference>
<evidence type="ECO:0000256" key="5">
    <source>
        <dbReference type="ARBA" id="ARBA00022806"/>
    </source>
</evidence>
<evidence type="ECO:0000313" key="18">
    <source>
        <dbReference type="Proteomes" id="UP001596296"/>
    </source>
</evidence>
<dbReference type="Proteomes" id="UP001596296">
    <property type="component" value="Unassembled WGS sequence"/>
</dbReference>
<evidence type="ECO:0000313" key="17">
    <source>
        <dbReference type="EMBL" id="MFC6891970.1"/>
    </source>
</evidence>
<dbReference type="PROSITE" id="PS51217">
    <property type="entry name" value="UVRD_HELICASE_CTER"/>
    <property type="match status" value="1"/>
</dbReference>
<dbReference type="GO" id="GO:0043138">
    <property type="term" value="F:3'-5' DNA helicase activity"/>
    <property type="evidence" value="ECO:0007669"/>
    <property type="project" value="UniProtKB-EC"/>
</dbReference>
<dbReference type="AlphaFoldDB" id="A0ABD5URH0"/>
<evidence type="ECO:0000259" key="15">
    <source>
        <dbReference type="PROSITE" id="PS51198"/>
    </source>
</evidence>
<dbReference type="PROSITE" id="PS51198">
    <property type="entry name" value="UVRD_HELICASE_ATP_BIND"/>
    <property type="match status" value="1"/>
</dbReference>
<dbReference type="EC" id="5.6.2.4" evidence="12"/>